<dbReference type="Gene3D" id="2.40.40.10">
    <property type="entry name" value="RlpA-like domain"/>
    <property type="match status" value="1"/>
</dbReference>
<dbReference type="KEGG" id="cvr:CHLNCDRAFT_133159"/>
<dbReference type="Gene3D" id="2.160.20.80">
    <property type="entry name" value="E3 ubiquitin-protein ligase SopA"/>
    <property type="match status" value="1"/>
</dbReference>
<accession>E1Z2H6</accession>
<proteinExistence type="predicted"/>
<dbReference type="InterPro" id="IPR001646">
    <property type="entry name" value="5peptide_repeat"/>
</dbReference>
<dbReference type="SUPFAM" id="SSF141571">
    <property type="entry name" value="Pentapeptide repeat-like"/>
    <property type="match status" value="1"/>
</dbReference>
<dbReference type="SUPFAM" id="SSF50685">
    <property type="entry name" value="Barwin-like endoglucanases"/>
    <property type="match status" value="1"/>
</dbReference>
<dbReference type="PANTHER" id="PTHR47485">
    <property type="entry name" value="THYLAKOID LUMENAL 17.4 KDA PROTEIN, CHLOROPLASTIC"/>
    <property type="match status" value="1"/>
</dbReference>
<protein>
    <recommendedName>
        <fullName evidence="5">Expansin-like EG45 domain-containing protein</fullName>
    </recommendedName>
</protein>
<dbReference type="Proteomes" id="UP000008141">
    <property type="component" value="Unassembled WGS sequence"/>
</dbReference>
<dbReference type="PANTHER" id="PTHR47485:SF1">
    <property type="entry name" value="THYLAKOID LUMENAL 17.4 KDA PROTEIN, CHLOROPLASTIC"/>
    <property type="match status" value="1"/>
</dbReference>
<name>E1Z2H6_CHLVA</name>
<evidence type="ECO:0008006" key="5">
    <source>
        <dbReference type="Google" id="ProtNLM"/>
    </source>
</evidence>
<dbReference type="AlphaFoldDB" id="E1Z2H6"/>
<evidence type="ECO:0000313" key="4">
    <source>
        <dbReference type="Proteomes" id="UP000008141"/>
    </source>
</evidence>
<evidence type="ECO:0000256" key="1">
    <source>
        <dbReference type="ARBA" id="ARBA00022737"/>
    </source>
</evidence>
<keyword evidence="4" id="KW-1185">Reference proteome</keyword>
<dbReference type="eggNOG" id="ENOG502S2YM">
    <property type="taxonomic scope" value="Eukaryota"/>
</dbReference>
<organism evidence="4">
    <name type="scientific">Chlorella variabilis</name>
    <name type="common">Green alga</name>
    <dbReference type="NCBI Taxonomy" id="554065"/>
    <lineage>
        <taxon>Eukaryota</taxon>
        <taxon>Viridiplantae</taxon>
        <taxon>Chlorophyta</taxon>
        <taxon>core chlorophytes</taxon>
        <taxon>Trebouxiophyceae</taxon>
        <taxon>Chlorellales</taxon>
        <taxon>Chlorellaceae</taxon>
        <taxon>Chlorella clade</taxon>
        <taxon>Chlorella</taxon>
    </lineage>
</organism>
<dbReference type="OrthoDB" id="9989223at2759"/>
<dbReference type="GeneID" id="17359414"/>
<dbReference type="CDD" id="cd22191">
    <property type="entry name" value="DPBB_RlpA_EXP_N-like"/>
    <property type="match status" value="1"/>
</dbReference>
<gene>
    <name evidence="3" type="ORF">CHLNCDRAFT_133159</name>
</gene>
<reference evidence="3 4" key="1">
    <citation type="journal article" date="2010" name="Plant Cell">
        <title>The Chlorella variabilis NC64A genome reveals adaptation to photosymbiosis, coevolution with viruses, and cryptic sex.</title>
        <authorList>
            <person name="Blanc G."/>
            <person name="Duncan G."/>
            <person name="Agarkova I."/>
            <person name="Borodovsky M."/>
            <person name="Gurnon J."/>
            <person name="Kuo A."/>
            <person name="Lindquist E."/>
            <person name="Lucas S."/>
            <person name="Pangilinan J."/>
            <person name="Polle J."/>
            <person name="Salamov A."/>
            <person name="Terry A."/>
            <person name="Yamada T."/>
            <person name="Dunigan D.D."/>
            <person name="Grigoriev I.V."/>
            <person name="Claverie J.M."/>
            <person name="Van Etten J.L."/>
        </authorList>
    </citation>
    <scope>NUCLEOTIDE SEQUENCE [LARGE SCALE GENOMIC DNA]</scope>
    <source>
        <strain evidence="3 4">NC64A</strain>
    </source>
</reference>
<dbReference type="InParanoid" id="E1Z2H6"/>
<dbReference type="EMBL" id="GL433835">
    <property type="protein sequence ID" value="EFN59664.1"/>
    <property type="molecule type" value="Genomic_DNA"/>
</dbReference>
<feature type="region of interest" description="Disordered" evidence="2">
    <location>
        <begin position="201"/>
        <end position="223"/>
    </location>
</feature>
<dbReference type="Pfam" id="PF00805">
    <property type="entry name" value="Pentapeptide"/>
    <property type="match status" value="2"/>
</dbReference>
<dbReference type="RefSeq" id="XP_005851766.1">
    <property type="nucleotide sequence ID" value="XM_005851704.1"/>
</dbReference>
<sequence length="552" mass="58630">MASLLLLGSGSPASARQPPIQEEAGRCSIEALDKFADTRATFSLEASGGNMTEATVDIRECDFSNLDLSGKVLSGVRMQGSNFAGSKLVGSQFARAQAQGANLRGVDLTDVNSFATAFDGADLEGAQFENSVLSNATFGQYEGRWANLKGAHFEGALLSSSDVGRVCANPTLDEYTRKAELGCRGSRLGGFLIVKNNSGTSKCRRRPVASPPPPQRIQQKPVPSPVYAGSAAPYSAALTSASKLACGYPWDGGSQCGRCGTVRCTDARCQKVEAVPVVFLDLCADCKYGEIDLSDDAFLAASGGLMAFDRLTVQWNFSETCAPFTAGGIRLDPRSVNPWRQELYLYNAAESIAAAELDGRQLSLAGRGFWVSDTSASPVYPSTLHTLVVTSDQGTKASVILRDLGQSRELPVQFGSGNGGGPIPIGSVYSGQATAYSPPVTSGNNFACAYPVLSPWQRVYFWDGAKQCGRCVMAKCVDSRCATWDCKLGNLDFSNQAFLELTGLWGFWVNDASSAPVYSGKPIVFSITSDSGRTLTATVTDLKARDLGVQFR</sequence>
<keyword evidence="1" id="KW-0677">Repeat</keyword>
<dbReference type="InterPro" id="IPR036908">
    <property type="entry name" value="RlpA-like_sf"/>
</dbReference>
<evidence type="ECO:0000256" key="2">
    <source>
        <dbReference type="SAM" id="MobiDB-lite"/>
    </source>
</evidence>
<evidence type="ECO:0000313" key="3">
    <source>
        <dbReference type="EMBL" id="EFN59664.1"/>
    </source>
</evidence>